<evidence type="ECO:0008006" key="3">
    <source>
        <dbReference type="Google" id="ProtNLM"/>
    </source>
</evidence>
<proteinExistence type="predicted"/>
<sequence>MKAVSLNIFQDKKLIALAVESAVDKMKGVLLTRVRAVGESYPYSPDVPGVWVHGPDREGRYTVDIYVTLAVSGTTIPEMANRLRAEIWEQLHKEGIDMADRVTSVDIYVEDLVLAV</sequence>
<accession>A0A2M7T6J1</accession>
<evidence type="ECO:0000313" key="1">
    <source>
        <dbReference type="EMBL" id="PIZ36570.1"/>
    </source>
</evidence>
<gene>
    <name evidence="1" type="ORF">COY37_08265</name>
</gene>
<organism evidence="1 2">
    <name type="scientific">Candidatus Aquicultor secundus</name>
    <dbReference type="NCBI Taxonomy" id="1973895"/>
    <lineage>
        <taxon>Bacteria</taxon>
        <taxon>Bacillati</taxon>
        <taxon>Actinomycetota</taxon>
        <taxon>Candidatus Aquicultoria</taxon>
        <taxon>Candidatus Aquicultorales</taxon>
        <taxon>Candidatus Aquicultoraceae</taxon>
        <taxon>Candidatus Aquicultor</taxon>
    </lineage>
</organism>
<reference evidence="2" key="1">
    <citation type="submission" date="2017-09" db="EMBL/GenBank/DDBJ databases">
        <title>Depth-based differentiation of microbial function through sediment-hosted aquifers and enrichment of novel symbionts in the deep terrestrial subsurface.</title>
        <authorList>
            <person name="Probst A.J."/>
            <person name="Ladd B."/>
            <person name="Jarett J.K."/>
            <person name="Geller-Mcgrath D.E."/>
            <person name="Sieber C.M.K."/>
            <person name="Emerson J.B."/>
            <person name="Anantharaman K."/>
            <person name="Thomas B.C."/>
            <person name="Malmstrom R."/>
            <person name="Stieglmeier M."/>
            <person name="Klingl A."/>
            <person name="Woyke T."/>
            <person name="Ryan C.M."/>
            <person name="Banfield J.F."/>
        </authorList>
    </citation>
    <scope>NUCLEOTIDE SEQUENCE [LARGE SCALE GENOMIC DNA]</scope>
</reference>
<dbReference type="AlphaFoldDB" id="A0A2M7T6J1"/>
<dbReference type="Proteomes" id="UP000230956">
    <property type="component" value="Unassembled WGS sequence"/>
</dbReference>
<dbReference type="EMBL" id="PFNG01000196">
    <property type="protein sequence ID" value="PIZ36570.1"/>
    <property type="molecule type" value="Genomic_DNA"/>
</dbReference>
<comment type="caution">
    <text evidence="1">The sequence shown here is derived from an EMBL/GenBank/DDBJ whole genome shotgun (WGS) entry which is preliminary data.</text>
</comment>
<name>A0A2M7T6J1_9ACTN</name>
<protein>
    <recommendedName>
        <fullName evidence="3">Asp23/Gls24 family envelope stress response protein</fullName>
    </recommendedName>
</protein>
<evidence type="ECO:0000313" key="2">
    <source>
        <dbReference type="Proteomes" id="UP000230956"/>
    </source>
</evidence>